<keyword evidence="11" id="KW-0560">Oxidoreductase</keyword>
<comment type="catalytic activity">
    <reaction evidence="10">
        <text>L-arginine + 2-oxoglutarate + O2 = guanidine + L-glutamate 5-semialdehyde + succinate + CO2</text>
        <dbReference type="Rhea" id="RHEA:31535"/>
        <dbReference type="ChEBI" id="CHEBI:15379"/>
        <dbReference type="ChEBI" id="CHEBI:16526"/>
        <dbReference type="ChEBI" id="CHEBI:16810"/>
        <dbReference type="ChEBI" id="CHEBI:30031"/>
        <dbReference type="ChEBI" id="CHEBI:30087"/>
        <dbReference type="ChEBI" id="CHEBI:32682"/>
        <dbReference type="ChEBI" id="CHEBI:58066"/>
        <dbReference type="EC" id="1.14.20.7"/>
    </reaction>
</comment>
<reference evidence="13 14" key="1">
    <citation type="journal article" date="2014" name="Int. J. Syst. Evol. Microbiol.">
        <title>Celeribacter indicus sp. nov., a polycyclic aromatic hydrocarbon-degrading bacterium from deep-sea sediment and reclassification of Huaishuia halophila as Celeribacter halophilus comb. nov.</title>
        <authorList>
            <person name="Lai Q."/>
            <person name="Cao J."/>
            <person name="Yuan J."/>
            <person name="Li F."/>
            <person name="Shao Z."/>
        </authorList>
    </citation>
    <scope>NUCLEOTIDE SEQUENCE [LARGE SCALE GENOMIC DNA]</scope>
    <source>
        <strain evidence="13">P73</strain>
    </source>
</reference>
<dbReference type="GO" id="GO:0009693">
    <property type="term" value="P:ethylene biosynthetic process"/>
    <property type="evidence" value="ECO:0007669"/>
    <property type="project" value="UniProtKB-KW"/>
</dbReference>
<dbReference type="InterPro" id="IPR027443">
    <property type="entry name" value="IPNS-like_sf"/>
</dbReference>
<dbReference type="GO" id="GO:0046872">
    <property type="term" value="F:metal ion binding"/>
    <property type="evidence" value="ECO:0007669"/>
    <property type="project" value="UniProtKB-KW"/>
</dbReference>
<organism evidence="13 14">
    <name type="scientific">Celeribacter indicus</name>
    <dbReference type="NCBI Taxonomy" id="1208324"/>
    <lineage>
        <taxon>Bacteria</taxon>
        <taxon>Pseudomonadati</taxon>
        <taxon>Pseudomonadota</taxon>
        <taxon>Alphaproteobacteria</taxon>
        <taxon>Rhodobacterales</taxon>
        <taxon>Roseobacteraceae</taxon>
        <taxon>Celeribacter</taxon>
    </lineage>
</organism>
<keyword evidence="11" id="KW-0479">Metal-binding</keyword>
<evidence type="ECO:0000256" key="3">
    <source>
        <dbReference type="ARBA" id="ARBA00012293"/>
    </source>
</evidence>
<comment type="catalytic activity">
    <reaction evidence="9">
        <text>2-oxoglutarate + O2 + 2 H(+) = ethene + 3 CO2 + H2O</text>
        <dbReference type="Rhea" id="RHEA:31523"/>
        <dbReference type="ChEBI" id="CHEBI:15377"/>
        <dbReference type="ChEBI" id="CHEBI:15378"/>
        <dbReference type="ChEBI" id="CHEBI:15379"/>
        <dbReference type="ChEBI" id="CHEBI:16526"/>
        <dbReference type="ChEBI" id="CHEBI:16810"/>
        <dbReference type="ChEBI" id="CHEBI:18153"/>
        <dbReference type="EC" id="1.13.12.19"/>
    </reaction>
</comment>
<evidence type="ECO:0000256" key="5">
    <source>
        <dbReference type="ARBA" id="ARBA00019045"/>
    </source>
</evidence>
<dbReference type="STRING" id="1208324.P73_2031"/>
<dbReference type="Pfam" id="PF03171">
    <property type="entry name" value="2OG-FeII_Oxy"/>
    <property type="match status" value="1"/>
</dbReference>
<dbReference type="OrthoDB" id="21825at2"/>
<evidence type="ECO:0000256" key="7">
    <source>
        <dbReference type="ARBA" id="ARBA00031011"/>
    </source>
</evidence>
<dbReference type="InterPro" id="IPR005123">
    <property type="entry name" value="Oxoglu/Fe-dep_dioxygenase_dom"/>
</dbReference>
<comment type="similarity">
    <text evidence="11">Belongs to the iron/ascorbate-dependent oxidoreductase family.</text>
</comment>
<evidence type="ECO:0000256" key="4">
    <source>
        <dbReference type="ARBA" id="ARBA00012531"/>
    </source>
</evidence>
<dbReference type="EMBL" id="CP004393">
    <property type="protein sequence ID" value="AJE46746.1"/>
    <property type="molecule type" value="Genomic_DNA"/>
</dbReference>
<dbReference type="SUPFAM" id="SSF51197">
    <property type="entry name" value="Clavaminate synthase-like"/>
    <property type="match status" value="1"/>
</dbReference>
<keyword evidence="14" id="KW-1185">Reference proteome</keyword>
<evidence type="ECO:0000256" key="9">
    <source>
        <dbReference type="ARBA" id="ARBA00047725"/>
    </source>
</evidence>
<dbReference type="InterPro" id="IPR050231">
    <property type="entry name" value="Iron_ascorbate_oxido_reductase"/>
</dbReference>
<gene>
    <name evidence="13" type="ORF">P73_2031</name>
</gene>
<dbReference type="HOGENOM" id="CLU_010119_6_3_5"/>
<dbReference type="Proteomes" id="UP000031521">
    <property type="component" value="Chromosome"/>
</dbReference>
<dbReference type="EC" id="1.14.20.7" evidence="3"/>
<proteinExistence type="inferred from homology"/>
<comment type="pathway">
    <text evidence="2">Alkene biosynthesis; ethylene biosynthesis via 2-oxoglutarate.</text>
</comment>
<protein>
    <recommendedName>
        <fullName evidence="5">2-oxoglutarate-dependent ethylene/succinate-forming enzyme</fullName>
        <ecNumber evidence="4">1.13.12.19</ecNumber>
        <ecNumber evidence="3">1.14.20.7</ecNumber>
    </recommendedName>
    <alternativeName>
        <fullName evidence="7">2-oxoglutarate dioxygenase (ethylene-forming)</fullName>
    </alternativeName>
    <alternativeName>
        <fullName evidence="8">2-oxoglutarate/L-arginine monooxygenase/decarboxylase (succinate-forming)</fullName>
    </alternativeName>
</protein>
<evidence type="ECO:0000256" key="10">
    <source>
        <dbReference type="ARBA" id="ARBA00049359"/>
    </source>
</evidence>
<accession>A0A0B5E158</accession>
<dbReference type="AlphaFoldDB" id="A0A0B5E158"/>
<comment type="cofactor">
    <cofactor evidence="1">
        <name>Fe(2+)</name>
        <dbReference type="ChEBI" id="CHEBI:29033"/>
    </cofactor>
</comment>
<dbReference type="InterPro" id="IPR026992">
    <property type="entry name" value="DIOX_N"/>
</dbReference>
<evidence type="ECO:0000256" key="1">
    <source>
        <dbReference type="ARBA" id="ARBA00001954"/>
    </source>
</evidence>
<evidence type="ECO:0000256" key="6">
    <source>
        <dbReference type="ARBA" id="ARBA00022666"/>
    </source>
</evidence>
<evidence type="ECO:0000256" key="11">
    <source>
        <dbReference type="RuleBase" id="RU003682"/>
    </source>
</evidence>
<dbReference type="InterPro" id="IPR044861">
    <property type="entry name" value="IPNS-like_FE2OG_OXY"/>
</dbReference>
<dbReference type="GO" id="GO:0102276">
    <property type="term" value="F:2-oxoglutarate oxygenase/decarboxylase (ethylene-forming) activity"/>
    <property type="evidence" value="ECO:0007669"/>
    <property type="project" value="UniProtKB-EC"/>
</dbReference>
<evidence type="ECO:0000259" key="12">
    <source>
        <dbReference type="PROSITE" id="PS51471"/>
    </source>
</evidence>
<evidence type="ECO:0000313" key="14">
    <source>
        <dbReference type="Proteomes" id="UP000031521"/>
    </source>
</evidence>
<dbReference type="EC" id="1.13.12.19" evidence="4"/>
<feature type="domain" description="Fe2OG dioxygenase" evidence="12">
    <location>
        <begin position="172"/>
        <end position="280"/>
    </location>
</feature>
<dbReference type="PANTHER" id="PTHR47990">
    <property type="entry name" value="2-OXOGLUTARATE (2OG) AND FE(II)-DEPENDENT OXYGENASE SUPERFAMILY PROTEIN-RELATED"/>
    <property type="match status" value="1"/>
</dbReference>
<keyword evidence="11" id="KW-0408">Iron</keyword>
<evidence type="ECO:0000256" key="2">
    <source>
        <dbReference type="ARBA" id="ARBA00004767"/>
    </source>
</evidence>
<keyword evidence="6" id="KW-0266">Ethylene biosynthesis</keyword>
<dbReference type="Pfam" id="PF14226">
    <property type="entry name" value="DIOX_N"/>
    <property type="match status" value="1"/>
</dbReference>
<dbReference type="RefSeq" id="WP_043869490.1">
    <property type="nucleotide sequence ID" value="NZ_CP004393.1"/>
</dbReference>
<name>A0A0B5E158_9RHOB</name>
<evidence type="ECO:0000313" key="13">
    <source>
        <dbReference type="EMBL" id="AJE46746.1"/>
    </source>
</evidence>
<dbReference type="Gene3D" id="2.60.120.330">
    <property type="entry name" value="B-lactam Antibiotic, Isopenicillin N Synthase, Chain"/>
    <property type="match status" value="1"/>
</dbReference>
<dbReference type="PROSITE" id="PS51471">
    <property type="entry name" value="FE2OG_OXY"/>
    <property type="match status" value="1"/>
</dbReference>
<dbReference type="KEGG" id="cid:P73_2031"/>
<sequence length="324" mass="36156">MTHIEIEVVDIGPFHTDDADARLATARAFGRSMERTGFAVITGHRVPETLAEDLHASLRTFFALPFDQKSALMPPEKVKGRGYLPMGIESVAKTLDGETPPDLCEALVFSAPHRELRGEHSRNDWPGAPTELTPLIRQWTQEMERLTRVLARISSLALDLPEDYLDAAYADPSLTLRFVNYPDQPDPPAPGQLRYGAHHDYGGLTVLRQDTAPGGLEIRDTDGIWREARTIPGSFVINVGDLMSRWTNGRWRSTLHRVTNPDRVVTGSTQRLSLVAFTNPHETWEIAPLPSCVSDERPAAHPPVRAGDFIREKIRTSMDLTVTR</sequence>
<evidence type="ECO:0000256" key="8">
    <source>
        <dbReference type="ARBA" id="ARBA00031282"/>
    </source>
</evidence>